<evidence type="ECO:0000313" key="2">
    <source>
        <dbReference type="Proteomes" id="UP000813461"/>
    </source>
</evidence>
<gene>
    <name evidence="1" type="ORF">FB567DRAFT_554624</name>
</gene>
<organism evidence="1 2">
    <name type="scientific">Paraphoma chrysanthemicola</name>
    <dbReference type="NCBI Taxonomy" id="798071"/>
    <lineage>
        <taxon>Eukaryota</taxon>
        <taxon>Fungi</taxon>
        <taxon>Dikarya</taxon>
        <taxon>Ascomycota</taxon>
        <taxon>Pezizomycotina</taxon>
        <taxon>Dothideomycetes</taxon>
        <taxon>Pleosporomycetidae</taxon>
        <taxon>Pleosporales</taxon>
        <taxon>Pleosporineae</taxon>
        <taxon>Phaeosphaeriaceae</taxon>
        <taxon>Paraphoma</taxon>
    </lineage>
</organism>
<dbReference type="InterPro" id="IPR036961">
    <property type="entry name" value="Kinesin_motor_dom_sf"/>
</dbReference>
<dbReference type="AlphaFoldDB" id="A0A8K0QUI5"/>
<keyword evidence="2" id="KW-1185">Reference proteome</keyword>
<proteinExistence type="predicted"/>
<dbReference type="OrthoDB" id="3176171at2759"/>
<protein>
    <submittedName>
        <fullName evidence="1">Uncharacterized protein</fullName>
    </submittedName>
</protein>
<dbReference type="SUPFAM" id="SSF52540">
    <property type="entry name" value="P-loop containing nucleoside triphosphate hydrolases"/>
    <property type="match status" value="1"/>
</dbReference>
<sequence length="440" mass="48172">MDEPTPVDLIPRDQVLAAIRAFTQDMSTITSRHRRHYRDLERKYERSQAARAGDTEWMFDRAHHLLTLVKATPQTLEQMEKRDPRIPNFQCTGGRLWLTPSGGVGEPILLKGVFHGEDATNADMFSDDISRWVRSTITGARSLSSLMAALGLASHTPSSTTSQTTRQSCMGPSICSLRMSQTSGKPWLLEYTSVELWKPSDPIRTKSEALARVEPLDQARIRPCTNGNSRSHGIFDLQVYDSNSLLRGRLTVVDLAGIPDHQVSQGHQEDTQLAGGAEERSCLTADLSRLKRFLVPLSDADRPGLRKAAMINCGESALSRLLGRTLDVSAREPLPGIVFVGFILTHGDNETYLKGSRTLRFASQLGTMISDASTPTVHTQSDGPAMLSAGWIPEGDAHTTTDQVVTEALMAENGALRQLLNGIGIDHHGVTSPDAEVEDV</sequence>
<name>A0A8K0QUI5_9PLEO</name>
<evidence type="ECO:0000313" key="1">
    <source>
        <dbReference type="EMBL" id="KAH7070831.1"/>
    </source>
</evidence>
<dbReference type="Proteomes" id="UP000813461">
    <property type="component" value="Unassembled WGS sequence"/>
</dbReference>
<comment type="caution">
    <text evidence="1">The sequence shown here is derived from an EMBL/GenBank/DDBJ whole genome shotgun (WGS) entry which is preliminary data.</text>
</comment>
<accession>A0A8K0QUI5</accession>
<dbReference type="InterPro" id="IPR027417">
    <property type="entry name" value="P-loop_NTPase"/>
</dbReference>
<dbReference type="Gene3D" id="3.40.850.10">
    <property type="entry name" value="Kinesin motor domain"/>
    <property type="match status" value="1"/>
</dbReference>
<reference evidence="1" key="1">
    <citation type="journal article" date="2021" name="Nat. Commun.">
        <title>Genetic determinants of endophytism in the Arabidopsis root mycobiome.</title>
        <authorList>
            <person name="Mesny F."/>
            <person name="Miyauchi S."/>
            <person name="Thiergart T."/>
            <person name="Pickel B."/>
            <person name="Atanasova L."/>
            <person name="Karlsson M."/>
            <person name="Huettel B."/>
            <person name="Barry K.W."/>
            <person name="Haridas S."/>
            <person name="Chen C."/>
            <person name="Bauer D."/>
            <person name="Andreopoulos W."/>
            <person name="Pangilinan J."/>
            <person name="LaButti K."/>
            <person name="Riley R."/>
            <person name="Lipzen A."/>
            <person name="Clum A."/>
            <person name="Drula E."/>
            <person name="Henrissat B."/>
            <person name="Kohler A."/>
            <person name="Grigoriev I.V."/>
            <person name="Martin F.M."/>
            <person name="Hacquard S."/>
        </authorList>
    </citation>
    <scope>NUCLEOTIDE SEQUENCE</scope>
    <source>
        <strain evidence="1">MPI-SDFR-AT-0120</strain>
    </source>
</reference>
<dbReference type="EMBL" id="JAGMVJ010000026">
    <property type="protein sequence ID" value="KAH7070831.1"/>
    <property type="molecule type" value="Genomic_DNA"/>
</dbReference>